<proteinExistence type="predicted"/>
<dbReference type="PRINTS" id="PR00778">
    <property type="entry name" value="HTHARSR"/>
</dbReference>
<evidence type="ECO:0000313" key="4">
    <source>
        <dbReference type="EMBL" id="MFD1738890.1"/>
    </source>
</evidence>
<dbReference type="Proteomes" id="UP001597214">
    <property type="component" value="Unassembled WGS sequence"/>
</dbReference>
<dbReference type="Pfam" id="PF12840">
    <property type="entry name" value="HTH_20"/>
    <property type="match status" value="1"/>
</dbReference>
<dbReference type="Gene3D" id="1.10.10.10">
    <property type="entry name" value="Winged helix-like DNA-binding domain superfamily/Winged helix DNA-binding domain"/>
    <property type="match status" value="1"/>
</dbReference>
<dbReference type="EMBL" id="JBHUEM010000051">
    <property type="protein sequence ID" value="MFD1738890.1"/>
    <property type="molecule type" value="Genomic_DNA"/>
</dbReference>
<dbReference type="PANTHER" id="PTHR38600:SF2">
    <property type="entry name" value="SLL0088 PROTEIN"/>
    <property type="match status" value="1"/>
</dbReference>
<dbReference type="PANTHER" id="PTHR38600">
    <property type="entry name" value="TRANSCRIPTIONAL REGULATORY PROTEIN"/>
    <property type="match status" value="1"/>
</dbReference>
<keyword evidence="5" id="KW-1185">Reference proteome</keyword>
<dbReference type="NCBIfam" id="NF033788">
    <property type="entry name" value="HTH_metalloreg"/>
    <property type="match status" value="1"/>
</dbReference>
<dbReference type="RefSeq" id="WP_377930113.1">
    <property type="nucleotide sequence ID" value="NZ_JBHUEM010000051.1"/>
</dbReference>
<evidence type="ECO:0000259" key="3">
    <source>
        <dbReference type="PROSITE" id="PS50987"/>
    </source>
</evidence>
<reference evidence="5" key="1">
    <citation type="journal article" date="2019" name="Int. J. Syst. Evol. Microbiol.">
        <title>The Global Catalogue of Microorganisms (GCM) 10K type strain sequencing project: providing services to taxonomists for standard genome sequencing and annotation.</title>
        <authorList>
            <consortium name="The Broad Institute Genomics Platform"/>
            <consortium name="The Broad Institute Genome Sequencing Center for Infectious Disease"/>
            <person name="Wu L."/>
            <person name="Ma J."/>
        </authorList>
    </citation>
    <scope>NUCLEOTIDE SEQUENCE [LARGE SCALE GENOMIC DNA]</scope>
    <source>
        <strain evidence="5">CCUG 49339</strain>
    </source>
</reference>
<dbReference type="InterPro" id="IPR036388">
    <property type="entry name" value="WH-like_DNA-bd_sf"/>
</dbReference>
<organism evidence="4 5">
    <name type="scientific">Bacillus salitolerans</name>
    <dbReference type="NCBI Taxonomy" id="1437434"/>
    <lineage>
        <taxon>Bacteria</taxon>
        <taxon>Bacillati</taxon>
        <taxon>Bacillota</taxon>
        <taxon>Bacilli</taxon>
        <taxon>Bacillales</taxon>
        <taxon>Bacillaceae</taxon>
        <taxon>Bacillus</taxon>
    </lineage>
</organism>
<accession>A0ABW4LUP0</accession>
<evidence type="ECO:0000313" key="5">
    <source>
        <dbReference type="Proteomes" id="UP001597214"/>
    </source>
</evidence>
<evidence type="ECO:0000256" key="1">
    <source>
        <dbReference type="ARBA" id="ARBA00023125"/>
    </source>
</evidence>
<feature type="domain" description="HTH arsR-type" evidence="3">
    <location>
        <begin position="23"/>
        <end position="117"/>
    </location>
</feature>
<gene>
    <name evidence="4" type="ORF">ACFSCX_20460</name>
</gene>
<dbReference type="SMART" id="SM00418">
    <property type="entry name" value="HTH_ARSR"/>
    <property type="match status" value="1"/>
</dbReference>
<feature type="transmembrane region" description="Helical" evidence="2">
    <location>
        <begin position="6"/>
        <end position="24"/>
    </location>
</feature>
<dbReference type="InterPro" id="IPR036390">
    <property type="entry name" value="WH_DNA-bd_sf"/>
</dbReference>
<keyword evidence="2" id="KW-1133">Transmembrane helix</keyword>
<evidence type="ECO:0000256" key="2">
    <source>
        <dbReference type="SAM" id="Phobius"/>
    </source>
</evidence>
<dbReference type="CDD" id="cd00090">
    <property type="entry name" value="HTH_ARSR"/>
    <property type="match status" value="1"/>
</dbReference>
<keyword evidence="2" id="KW-0472">Membrane</keyword>
<dbReference type="PROSITE" id="PS50987">
    <property type="entry name" value="HTH_ARSR_2"/>
    <property type="match status" value="1"/>
</dbReference>
<sequence>MLRVLYLTMWLSIGVVYAIFNYMVNQKKEHLDEIFHALADSTRREIVQMIALKERTVSELAEPFDMSLAAISKHIKVLERAKLVNRYINGRTHICRLNAESLSLATQWLHFYEKYWSNRFDLLENELLKVEKEEH</sequence>
<dbReference type="InterPro" id="IPR001845">
    <property type="entry name" value="HTH_ArsR_DNA-bd_dom"/>
</dbReference>
<comment type="caution">
    <text evidence="4">The sequence shown here is derived from an EMBL/GenBank/DDBJ whole genome shotgun (WGS) entry which is preliminary data.</text>
</comment>
<keyword evidence="1" id="KW-0238">DNA-binding</keyword>
<name>A0ABW4LUP0_9BACI</name>
<protein>
    <submittedName>
        <fullName evidence="4">ArsR/SmtB family transcription factor</fullName>
    </submittedName>
</protein>
<dbReference type="InterPro" id="IPR011991">
    <property type="entry name" value="ArsR-like_HTH"/>
</dbReference>
<keyword evidence="2" id="KW-0812">Transmembrane</keyword>
<dbReference type="SUPFAM" id="SSF46785">
    <property type="entry name" value="Winged helix' DNA-binding domain"/>
    <property type="match status" value="1"/>
</dbReference>